<feature type="compositionally biased region" description="Basic and acidic residues" evidence="7">
    <location>
        <begin position="114"/>
        <end position="128"/>
    </location>
</feature>
<reference evidence="10" key="1">
    <citation type="journal article" date="2019" name="Nat. Commun.">
        <title>The genome of broomcorn millet.</title>
        <authorList>
            <person name="Zou C."/>
            <person name="Miki D."/>
            <person name="Li D."/>
            <person name="Tang Q."/>
            <person name="Xiao L."/>
            <person name="Rajput S."/>
            <person name="Deng P."/>
            <person name="Jia W."/>
            <person name="Huang R."/>
            <person name="Zhang M."/>
            <person name="Sun Y."/>
            <person name="Hu J."/>
            <person name="Fu X."/>
            <person name="Schnable P.S."/>
            <person name="Li F."/>
            <person name="Zhang H."/>
            <person name="Feng B."/>
            <person name="Zhu X."/>
            <person name="Liu R."/>
            <person name="Schnable J.C."/>
            <person name="Zhu J.-K."/>
            <person name="Zhang H."/>
        </authorList>
    </citation>
    <scope>NUCLEOTIDE SEQUENCE [LARGE SCALE GENOMIC DNA]</scope>
</reference>
<dbReference type="InterPro" id="IPR043502">
    <property type="entry name" value="DNA/RNA_pol_sf"/>
</dbReference>
<dbReference type="Pfam" id="PF17917">
    <property type="entry name" value="RT_RNaseH"/>
    <property type="match status" value="1"/>
</dbReference>
<keyword evidence="10" id="KW-1185">Reference proteome</keyword>
<keyword evidence="2" id="KW-0548">Nucleotidyltransferase</keyword>
<dbReference type="GO" id="GO:0016787">
    <property type="term" value="F:hydrolase activity"/>
    <property type="evidence" value="ECO:0007669"/>
    <property type="project" value="UniProtKB-KW"/>
</dbReference>
<protein>
    <submittedName>
        <fullName evidence="9">Retrotransposon protein, putative, unclassified</fullName>
    </submittedName>
</protein>
<evidence type="ECO:0000256" key="7">
    <source>
        <dbReference type="SAM" id="MobiDB-lite"/>
    </source>
</evidence>
<comment type="caution">
    <text evidence="9">The sequence shown here is derived from an EMBL/GenBank/DDBJ whole genome shotgun (WGS) entry which is preliminary data.</text>
</comment>
<keyword evidence="5" id="KW-0378">Hydrolase</keyword>
<feature type="region of interest" description="Disordered" evidence="7">
    <location>
        <begin position="101"/>
        <end position="164"/>
    </location>
</feature>
<feature type="domain" description="Reverse transcriptase RNase H-like" evidence="8">
    <location>
        <begin position="164"/>
        <end position="239"/>
    </location>
</feature>
<dbReference type="EMBL" id="PQIB02000007">
    <property type="protein sequence ID" value="RLN07997.1"/>
    <property type="molecule type" value="Genomic_DNA"/>
</dbReference>
<dbReference type="Proteomes" id="UP000275267">
    <property type="component" value="Unassembled WGS sequence"/>
</dbReference>
<keyword evidence="4" id="KW-0255">Endonuclease</keyword>
<name>A0A3L6RSP8_PANMI</name>
<proteinExistence type="predicted"/>
<evidence type="ECO:0000256" key="1">
    <source>
        <dbReference type="ARBA" id="ARBA00022679"/>
    </source>
</evidence>
<dbReference type="PANTHER" id="PTHR48475">
    <property type="entry name" value="RIBONUCLEASE H"/>
    <property type="match status" value="1"/>
</dbReference>
<keyword evidence="3" id="KW-0540">Nuclease</keyword>
<evidence type="ECO:0000256" key="2">
    <source>
        <dbReference type="ARBA" id="ARBA00022695"/>
    </source>
</evidence>
<sequence>MQPLTRLKEAQCLAGCMAALGPFICKLGERDLPLFKLLKKTNRFEWTPKTDQAFRELKTYLFSSPVLVAPREGEALLLYILATAQVVSAVLVMEREEEDLGQCKGIPGGNSDLGGERMDLGRREKPGEEVSDPGQPEGDQATQGQPVPDPGITPDGHARPPHRTQQSVYFVREVLRDAKERYPQAQKMLYAILMASRKLRHCFQAHPVTMVTSYPLAHILRNREGTGRTVKWGIELAEFGLQFMPRHAIKSQALVDFVAEWTPVPDIERHEETTPRRSTMTSLGPWNTGP</sequence>
<evidence type="ECO:0000256" key="3">
    <source>
        <dbReference type="ARBA" id="ARBA00022722"/>
    </source>
</evidence>
<feature type="compositionally biased region" description="Polar residues" evidence="7">
    <location>
        <begin position="276"/>
        <end position="290"/>
    </location>
</feature>
<evidence type="ECO:0000256" key="4">
    <source>
        <dbReference type="ARBA" id="ARBA00022759"/>
    </source>
</evidence>
<evidence type="ECO:0000256" key="6">
    <source>
        <dbReference type="ARBA" id="ARBA00022918"/>
    </source>
</evidence>
<evidence type="ECO:0000259" key="8">
    <source>
        <dbReference type="Pfam" id="PF17917"/>
    </source>
</evidence>
<dbReference type="OrthoDB" id="784093at2759"/>
<dbReference type="InterPro" id="IPR043128">
    <property type="entry name" value="Rev_trsase/Diguanyl_cyclase"/>
</dbReference>
<dbReference type="GO" id="GO:0004519">
    <property type="term" value="F:endonuclease activity"/>
    <property type="evidence" value="ECO:0007669"/>
    <property type="project" value="UniProtKB-KW"/>
</dbReference>
<dbReference type="PANTHER" id="PTHR48475:SF2">
    <property type="entry name" value="RIBONUCLEASE H"/>
    <property type="match status" value="1"/>
</dbReference>
<evidence type="ECO:0000313" key="10">
    <source>
        <dbReference type="Proteomes" id="UP000275267"/>
    </source>
</evidence>
<dbReference type="Gene3D" id="3.30.70.270">
    <property type="match status" value="1"/>
</dbReference>
<evidence type="ECO:0000256" key="5">
    <source>
        <dbReference type="ARBA" id="ARBA00022801"/>
    </source>
</evidence>
<keyword evidence="1" id="KW-0808">Transferase</keyword>
<evidence type="ECO:0000313" key="9">
    <source>
        <dbReference type="EMBL" id="RLN07997.1"/>
    </source>
</evidence>
<dbReference type="AlphaFoldDB" id="A0A3L6RSP8"/>
<organism evidence="9 10">
    <name type="scientific">Panicum miliaceum</name>
    <name type="common">Proso millet</name>
    <name type="synonym">Broomcorn millet</name>
    <dbReference type="NCBI Taxonomy" id="4540"/>
    <lineage>
        <taxon>Eukaryota</taxon>
        <taxon>Viridiplantae</taxon>
        <taxon>Streptophyta</taxon>
        <taxon>Embryophyta</taxon>
        <taxon>Tracheophyta</taxon>
        <taxon>Spermatophyta</taxon>
        <taxon>Magnoliopsida</taxon>
        <taxon>Liliopsida</taxon>
        <taxon>Poales</taxon>
        <taxon>Poaceae</taxon>
        <taxon>PACMAD clade</taxon>
        <taxon>Panicoideae</taxon>
        <taxon>Panicodae</taxon>
        <taxon>Paniceae</taxon>
        <taxon>Panicinae</taxon>
        <taxon>Panicum</taxon>
        <taxon>Panicum sect. Panicum</taxon>
    </lineage>
</organism>
<dbReference type="GO" id="GO:0003964">
    <property type="term" value="F:RNA-directed DNA polymerase activity"/>
    <property type="evidence" value="ECO:0007669"/>
    <property type="project" value="UniProtKB-KW"/>
</dbReference>
<accession>A0A3L6RSP8</accession>
<keyword evidence="6" id="KW-0695">RNA-directed DNA polymerase</keyword>
<gene>
    <name evidence="9" type="ORF">C2845_PM11G00060</name>
</gene>
<feature type="region of interest" description="Disordered" evidence="7">
    <location>
        <begin position="268"/>
        <end position="290"/>
    </location>
</feature>
<dbReference type="InterPro" id="IPR041373">
    <property type="entry name" value="RT_RNaseH"/>
</dbReference>
<dbReference type="SUPFAM" id="SSF56672">
    <property type="entry name" value="DNA/RNA polymerases"/>
    <property type="match status" value="1"/>
</dbReference>